<feature type="transmembrane region" description="Helical" evidence="1">
    <location>
        <begin position="77"/>
        <end position="100"/>
    </location>
</feature>
<evidence type="ECO:0000313" key="2">
    <source>
        <dbReference type="EMBL" id="GAT14471.1"/>
    </source>
</evidence>
<dbReference type="OrthoDB" id="4728061at2"/>
<proteinExistence type="predicted"/>
<keyword evidence="1" id="KW-0472">Membrane</keyword>
<gene>
    <name evidence="2" type="ORF">RMCT_1441</name>
</gene>
<dbReference type="AlphaFoldDB" id="A0A124E836"/>
<sequence length="181" mass="18497">MEHEQAVIVVAGYHDPTVAGSDFHELNRLVRKGSLEIRSAALVTRGADGTPSVVQAANHHGRIGAGWGAGAGFLVGLFVPPLAVMALVGAVAGALTVAFTEHELKLGLRREIGEALEAGTAVVLTLVHADGEFFVGRALSHASRVSVLPIDETTVSRLDQAALAAVGASGGDGPDTPVDAR</sequence>
<dbReference type="RefSeq" id="WP_003923991.1">
    <property type="nucleotide sequence ID" value="NZ_BCTB01000009.1"/>
</dbReference>
<dbReference type="InterPro" id="IPR009200">
    <property type="entry name" value="DUF1269_membrane"/>
</dbReference>
<protein>
    <submittedName>
        <fullName evidence="2">Sulfatase family protein</fullName>
    </submittedName>
</protein>
<dbReference type="STRING" id="1797.RMCT_1441"/>
<name>A0A124E836_MYCTH</name>
<reference evidence="3" key="2">
    <citation type="submission" date="2016-02" db="EMBL/GenBank/DDBJ databases">
        <title>Draft genome sequence of five rapidly growing Mycobacterium species.</title>
        <authorList>
            <person name="Katahira K."/>
            <person name="Gotou Y."/>
            <person name="Iida K."/>
            <person name="Ogura Y."/>
            <person name="Hayashi T."/>
        </authorList>
    </citation>
    <scope>NUCLEOTIDE SEQUENCE [LARGE SCALE GENOMIC DNA]</scope>
    <source>
        <strain evidence="3">JCM6362</strain>
    </source>
</reference>
<evidence type="ECO:0000256" key="1">
    <source>
        <dbReference type="SAM" id="Phobius"/>
    </source>
</evidence>
<keyword evidence="1" id="KW-0812">Transmembrane</keyword>
<comment type="caution">
    <text evidence="2">The sequence shown here is derived from an EMBL/GenBank/DDBJ whole genome shotgun (WGS) entry which is preliminary data.</text>
</comment>
<reference evidence="2 3" key="1">
    <citation type="journal article" date="2016" name="Genome Announc.">
        <title>Draft Genome Sequences of Five Rapidly Growing Mycobacterium Species, M. thermoresistibile, M. fortuitum subsp. acetamidolyticum, M. canariasense, M. brisbanense, and M. novocastrense.</title>
        <authorList>
            <person name="Katahira K."/>
            <person name="Ogura Y."/>
            <person name="Gotoh Y."/>
            <person name="Hayashi T."/>
        </authorList>
    </citation>
    <scope>NUCLEOTIDE SEQUENCE [LARGE SCALE GENOMIC DNA]</scope>
    <source>
        <strain evidence="2 3">JCM6362</strain>
    </source>
</reference>
<dbReference type="Pfam" id="PF06897">
    <property type="entry name" value="DUF1269"/>
    <property type="match status" value="1"/>
</dbReference>
<keyword evidence="1" id="KW-1133">Transmembrane helix</keyword>
<evidence type="ECO:0000313" key="3">
    <source>
        <dbReference type="Proteomes" id="UP000069654"/>
    </source>
</evidence>
<dbReference type="Proteomes" id="UP000069654">
    <property type="component" value="Unassembled WGS sequence"/>
</dbReference>
<organism evidence="2 3">
    <name type="scientific">Mycolicibacterium thermoresistibile</name>
    <name type="common">Mycobacterium thermoresistibile</name>
    <dbReference type="NCBI Taxonomy" id="1797"/>
    <lineage>
        <taxon>Bacteria</taxon>
        <taxon>Bacillati</taxon>
        <taxon>Actinomycetota</taxon>
        <taxon>Actinomycetes</taxon>
        <taxon>Mycobacteriales</taxon>
        <taxon>Mycobacteriaceae</taxon>
        <taxon>Mycolicibacterium</taxon>
    </lineage>
</organism>
<dbReference type="EMBL" id="BCTB01000009">
    <property type="protein sequence ID" value="GAT14471.1"/>
    <property type="molecule type" value="Genomic_DNA"/>
</dbReference>
<accession>A0A124E836</accession>